<evidence type="ECO:0000313" key="7">
    <source>
        <dbReference type="EMBL" id="KRZ98283.1"/>
    </source>
</evidence>
<evidence type="ECO:0000256" key="4">
    <source>
        <dbReference type="ARBA" id="ARBA00023180"/>
    </source>
</evidence>
<organism evidence="7 8">
    <name type="scientific">Debaryomyces fabryi</name>
    <dbReference type="NCBI Taxonomy" id="58627"/>
    <lineage>
        <taxon>Eukaryota</taxon>
        <taxon>Fungi</taxon>
        <taxon>Dikarya</taxon>
        <taxon>Ascomycota</taxon>
        <taxon>Saccharomycotina</taxon>
        <taxon>Pichiomycetes</taxon>
        <taxon>Debaryomycetaceae</taxon>
        <taxon>Debaryomyces</taxon>
    </lineage>
</organism>
<evidence type="ECO:0000256" key="3">
    <source>
        <dbReference type="ARBA" id="ARBA00022729"/>
    </source>
</evidence>
<feature type="non-terminal residue" evidence="7">
    <location>
        <position position="177"/>
    </location>
</feature>
<dbReference type="InterPro" id="IPR025928">
    <property type="entry name" value="Flocculin_t3_rpt"/>
</dbReference>
<proteinExistence type="predicted"/>
<feature type="region of interest" description="Disordered" evidence="5">
    <location>
        <begin position="106"/>
        <end position="149"/>
    </location>
</feature>
<comment type="subcellular location">
    <subcellularLocation>
        <location evidence="1">Secreted</location>
        <location evidence="1">Cell wall</location>
    </subcellularLocation>
</comment>
<evidence type="ECO:0000256" key="1">
    <source>
        <dbReference type="ARBA" id="ARBA00004191"/>
    </source>
</evidence>
<dbReference type="EMBL" id="LMYN01000375">
    <property type="protein sequence ID" value="KRZ98283.1"/>
    <property type="molecule type" value="Genomic_DNA"/>
</dbReference>
<keyword evidence="2" id="KW-0964">Secreted</keyword>
<keyword evidence="2" id="KW-0134">Cell wall</keyword>
<dbReference type="AlphaFoldDB" id="A0A0V1PQF7"/>
<name>A0A0V1PQF7_9ASCO</name>
<evidence type="ECO:0000256" key="2">
    <source>
        <dbReference type="ARBA" id="ARBA00022512"/>
    </source>
</evidence>
<protein>
    <submittedName>
        <fullName evidence="7">Flocculin type 3 repeat-containing protein</fullName>
    </submittedName>
</protein>
<feature type="signal peptide" evidence="6">
    <location>
        <begin position="1"/>
        <end position="20"/>
    </location>
</feature>
<sequence length="177" mass="18478">MKFINTIVLICLASATGATTKHNLSLSAGIEESGGSDGRYGGTSTYYTTCYAPETSTVVITSCSEDSCETKSHETGITVVTTITLGVSTVFTTYCPLSTEHQVIEKTDSAGQVTTSTIPADTENPQTSDDCDNEPSDDVDDEECEPSAPTSCHTCFESTSSSAFSKISSSVSLSSVS</sequence>
<comment type="caution">
    <text evidence="7">The sequence shown here is derived from an EMBL/GenBank/DDBJ whole genome shotgun (WGS) entry which is preliminary data.</text>
</comment>
<dbReference type="GeneID" id="26842967"/>
<accession>A0A0V1PQF7</accession>
<evidence type="ECO:0000256" key="6">
    <source>
        <dbReference type="SAM" id="SignalP"/>
    </source>
</evidence>
<keyword evidence="3 6" id="KW-0732">Signal</keyword>
<feature type="chain" id="PRO_5006884456" evidence="6">
    <location>
        <begin position="21"/>
        <end position="177"/>
    </location>
</feature>
<dbReference type="RefSeq" id="XP_015464386.1">
    <property type="nucleotide sequence ID" value="XM_015614787.1"/>
</dbReference>
<evidence type="ECO:0000313" key="8">
    <source>
        <dbReference type="Proteomes" id="UP000054251"/>
    </source>
</evidence>
<dbReference type="OrthoDB" id="4026800at2759"/>
<reference evidence="7 8" key="1">
    <citation type="submission" date="2015-11" db="EMBL/GenBank/DDBJ databases">
        <title>The genome of Debaryomyces fabryi.</title>
        <authorList>
            <person name="Tafer H."/>
            <person name="Lopandic K."/>
        </authorList>
    </citation>
    <scope>NUCLEOTIDE SEQUENCE [LARGE SCALE GENOMIC DNA]</scope>
    <source>
        <strain evidence="7 8">CBS 789</strain>
    </source>
</reference>
<dbReference type="GO" id="GO:0009277">
    <property type="term" value="C:fungal-type cell wall"/>
    <property type="evidence" value="ECO:0007669"/>
    <property type="project" value="UniProtKB-ARBA"/>
</dbReference>
<dbReference type="Proteomes" id="UP000054251">
    <property type="component" value="Unassembled WGS sequence"/>
</dbReference>
<gene>
    <name evidence="7" type="ORF">AC631_05958</name>
</gene>
<feature type="compositionally biased region" description="Polar residues" evidence="5">
    <location>
        <begin position="109"/>
        <end position="128"/>
    </location>
</feature>
<evidence type="ECO:0000256" key="5">
    <source>
        <dbReference type="SAM" id="MobiDB-lite"/>
    </source>
</evidence>
<keyword evidence="8" id="KW-1185">Reference proteome</keyword>
<feature type="compositionally biased region" description="Acidic residues" evidence="5">
    <location>
        <begin position="129"/>
        <end position="145"/>
    </location>
</feature>
<keyword evidence="4" id="KW-0325">Glycoprotein</keyword>
<dbReference type="Pfam" id="PF13928">
    <property type="entry name" value="Flocculin_t3"/>
    <property type="match status" value="1"/>
</dbReference>